<evidence type="ECO:0000256" key="3">
    <source>
        <dbReference type="ARBA" id="ARBA00022692"/>
    </source>
</evidence>
<evidence type="ECO:0000256" key="5">
    <source>
        <dbReference type="ARBA" id="ARBA00023040"/>
    </source>
</evidence>
<dbReference type="GO" id="GO:0005886">
    <property type="term" value="C:plasma membrane"/>
    <property type="evidence" value="ECO:0007669"/>
    <property type="project" value="UniProtKB-SubCell"/>
</dbReference>
<feature type="transmembrane region" description="Helical" evidence="10">
    <location>
        <begin position="189"/>
        <end position="208"/>
    </location>
</feature>
<dbReference type="AlphaFoldDB" id="A0A913YFE7"/>
<dbReference type="Pfam" id="PF00001">
    <property type="entry name" value="7tm_1"/>
    <property type="match status" value="1"/>
</dbReference>
<dbReference type="SUPFAM" id="SSF81321">
    <property type="entry name" value="Family A G protein-coupled receptor-like"/>
    <property type="match status" value="1"/>
</dbReference>
<evidence type="ECO:0000256" key="1">
    <source>
        <dbReference type="ARBA" id="ARBA00004651"/>
    </source>
</evidence>
<evidence type="ECO:0000259" key="11">
    <source>
        <dbReference type="PROSITE" id="PS50262"/>
    </source>
</evidence>
<feature type="transmembrane region" description="Helical" evidence="10">
    <location>
        <begin position="6"/>
        <end position="26"/>
    </location>
</feature>
<dbReference type="EnsemblMetazoa" id="XM_028657927.1">
    <property type="protein sequence ID" value="XP_028513728.1"/>
    <property type="gene ID" value="LOC110235267"/>
</dbReference>
<proteinExistence type="predicted"/>
<dbReference type="PANTHER" id="PTHR24246">
    <property type="entry name" value="OLFACTORY RECEPTOR AND ADENOSINE RECEPTOR"/>
    <property type="match status" value="1"/>
</dbReference>
<keyword evidence="4 10" id="KW-1133">Transmembrane helix</keyword>
<accession>A0A913YFE7</accession>
<keyword evidence="13" id="KW-1185">Reference proteome</keyword>
<organism evidence="12 13">
    <name type="scientific">Exaiptasia diaphana</name>
    <name type="common">Tropical sea anemone</name>
    <name type="synonym">Aiptasia pulchella</name>
    <dbReference type="NCBI Taxonomy" id="2652724"/>
    <lineage>
        <taxon>Eukaryota</taxon>
        <taxon>Metazoa</taxon>
        <taxon>Cnidaria</taxon>
        <taxon>Anthozoa</taxon>
        <taxon>Hexacorallia</taxon>
        <taxon>Actiniaria</taxon>
        <taxon>Aiptasiidae</taxon>
        <taxon>Exaiptasia</taxon>
    </lineage>
</organism>
<dbReference type="KEGG" id="epa:110235267"/>
<dbReference type="PROSITE" id="PS50262">
    <property type="entry name" value="G_PROTEIN_RECEP_F1_2"/>
    <property type="match status" value="1"/>
</dbReference>
<feature type="transmembrane region" description="Helical" evidence="10">
    <location>
        <begin position="117"/>
        <end position="139"/>
    </location>
</feature>
<dbReference type="GeneID" id="110235267"/>
<dbReference type="PANTHER" id="PTHR24246:SF27">
    <property type="entry name" value="ADENOSINE RECEPTOR, ISOFORM A"/>
    <property type="match status" value="1"/>
</dbReference>
<keyword evidence="8" id="KW-0325">Glycoprotein</keyword>
<dbReference type="InterPro" id="IPR000276">
    <property type="entry name" value="GPCR_Rhodpsn"/>
</dbReference>
<evidence type="ECO:0000256" key="8">
    <source>
        <dbReference type="ARBA" id="ARBA00023180"/>
    </source>
</evidence>
<comment type="subcellular location">
    <subcellularLocation>
        <location evidence="1">Cell membrane</location>
        <topology evidence="1">Multi-pass membrane protein</topology>
    </subcellularLocation>
</comment>
<dbReference type="OrthoDB" id="5955161at2759"/>
<keyword evidence="3 10" id="KW-0812">Transmembrane</keyword>
<keyword evidence="9" id="KW-0807">Transducer</keyword>
<evidence type="ECO:0000313" key="12">
    <source>
        <dbReference type="EnsemblMetazoa" id="XP_028513728.1"/>
    </source>
</evidence>
<feature type="domain" description="G-protein coupled receptors family 1 profile" evidence="11">
    <location>
        <begin position="18"/>
        <end position="213"/>
    </location>
</feature>
<keyword evidence="7" id="KW-0675">Receptor</keyword>
<keyword evidence="6 10" id="KW-0472">Membrane</keyword>
<dbReference type="OMA" id="FINCHIY"/>
<evidence type="ECO:0000256" key="10">
    <source>
        <dbReference type="SAM" id="Phobius"/>
    </source>
</evidence>
<keyword evidence="5" id="KW-0297">G-protein coupled receptor</keyword>
<sequence>MWPNAWLFILEAVAITAANTATIVIFARKRRLHNKQYIMIISQAVADLFVGLVSVPMFIVSRRAKDLPYPSLVRKLYFITDGFFAAASLFGLAALATERAHATYFPFRHSTLGKGPYIIGIVLMWAAPVIVAIGLSVNFMDNQRAIVRMVLICSTLVIISVAYSLIVYKVRCQTTHDQAHDVTIQENKKLTVTLAVVTALSLAMWLPFQFATV</sequence>
<evidence type="ECO:0000256" key="4">
    <source>
        <dbReference type="ARBA" id="ARBA00022989"/>
    </source>
</evidence>
<evidence type="ECO:0000256" key="2">
    <source>
        <dbReference type="ARBA" id="ARBA00022475"/>
    </source>
</evidence>
<dbReference type="Gene3D" id="1.20.1070.10">
    <property type="entry name" value="Rhodopsin 7-helix transmembrane proteins"/>
    <property type="match status" value="1"/>
</dbReference>
<dbReference type="GO" id="GO:0004930">
    <property type="term" value="F:G protein-coupled receptor activity"/>
    <property type="evidence" value="ECO:0007669"/>
    <property type="project" value="UniProtKB-KW"/>
</dbReference>
<keyword evidence="2" id="KW-1003">Cell membrane</keyword>
<protein>
    <recommendedName>
        <fullName evidence="11">G-protein coupled receptors family 1 profile domain-containing protein</fullName>
    </recommendedName>
</protein>
<dbReference type="Proteomes" id="UP000887567">
    <property type="component" value="Unplaced"/>
</dbReference>
<evidence type="ECO:0000313" key="13">
    <source>
        <dbReference type="Proteomes" id="UP000887567"/>
    </source>
</evidence>
<dbReference type="RefSeq" id="XP_028513728.1">
    <property type="nucleotide sequence ID" value="XM_028657927.1"/>
</dbReference>
<feature type="transmembrane region" description="Helical" evidence="10">
    <location>
        <begin position="76"/>
        <end position="96"/>
    </location>
</feature>
<evidence type="ECO:0000256" key="9">
    <source>
        <dbReference type="ARBA" id="ARBA00023224"/>
    </source>
</evidence>
<dbReference type="PRINTS" id="PR00237">
    <property type="entry name" value="GPCRRHODOPSN"/>
</dbReference>
<feature type="transmembrane region" description="Helical" evidence="10">
    <location>
        <begin position="145"/>
        <end position="168"/>
    </location>
</feature>
<evidence type="ECO:0000256" key="7">
    <source>
        <dbReference type="ARBA" id="ARBA00023170"/>
    </source>
</evidence>
<dbReference type="InterPro" id="IPR017452">
    <property type="entry name" value="GPCR_Rhodpsn_7TM"/>
</dbReference>
<feature type="transmembrane region" description="Helical" evidence="10">
    <location>
        <begin position="38"/>
        <end position="60"/>
    </location>
</feature>
<evidence type="ECO:0000256" key="6">
    <source>
        <dbReference type="ARBA" id="ARBA00023136"/>
    </source>
</evidence>
<name>A0A913YFE7_EXADI</name>
<dbReference type="CDD" id="cd00637">
    <property type="entry name" value="7tm_classA_rhodopsin-like"/>
    <property type="match status" value="1"/>
</dbReference>
<reference evidence="12" key="1">
    <citation type="submission" date="2022-11" db="UniProtKB">
        <authorList>
            <consortium name="EnsemblMetazoa"/>
        </authorList>
    </citation>
    <scope>IDENTIFICATION</scope>
</reference>